<dbReference type="GO" id="GO:0009279">
    <property type="term" value="C:cell outer membrane"/>
    <property type="evidence" value="ECO:0007669"/>
    <property type="project" value="TreeGrafter"/>
</dbReference>
<dbReference type="PANTHER" id="PTHR34183:SF1">
    <property type="entry name" value="ENDOLYTIC PEPTIDOGLYCAN TRANSGLYCOSYLASE RLPA"/>
    <property type="match status" value="1"/>
</dbReference>
<comment type="subcellular location">
    <subcellularLocation>
        <location evidence="4">Cell membrane</location>
        <topology evidence="4">Lipid-anchor</topology>
    </subcellularLocation>
</comment>
<keyword evidence="2 4" id="KW-0456">Lyase</keyword>
<keyword evidence="4" id="KW-0472">Membrane</keyword>
<protein>
    <recommendedName>
        <fullName evidence="4">Endolytic peptidoglycan transglycosylase RlpA</fullName>
        <ecNumber evidence="4">4.2.2.-</ecNumber>
    </recommendedName>
</protein>
<feature type="chain" id="PRO_5031638233" description="Endolytic peptidoglycan transglycosylase RlpA" evidence="7">
    <location>
        <begin position="21"/>
        <end position="324"/>
    </location>
</feature>
<keyword evidence="10" id="KW-1185">Reference proteome</keyword>
<evidence type="ECO:0000313" key="10">
    <source>
        <dbReference type="Proteomes" id="UP000519004"/>
    </source>
</evidence>
<dbReference type="PROSITE" id="PS51724">
    <property type="entry name" value="SPOR"/>
    <property type="match status" value="1"/>
</dbReference>
<keyword evidence="4 9" id="KW-0449">Lipoprotein</keyword>
<organism evidence="9 10">
    <name type="scientific">Rehaibacterium terrae</name>
    <dbReference type="NCBI Taxonomy" id="1341696"/>
    <lineage>
        <taxon>Bacteria</taxon>
        <taxon>Pseudomonadati</taxon>
        <taxon>Pseudomonadota</taxon>
        <taxon>Gammaproteobacteria</taxon>
        <taxon>Lysobacterales</taxon>
        <taxon>Lysobacteraceae</taxon>
        <taxon>Rehaibacterium</taxon>
    </lineage>
</organism>
<comment type="function">
    <text evidence="4">Lytic transglycosylase with a strong preference for naked glycan strands that lack stem peptides.</text>
</comment>
<dbReference type="RefSeq" id="WP_183947229.1">
    <property type="nucleotide sequence ID" value="NZ_JACHHX010000003.1"/>
</dbReference>
<dbReference type="SUPFAM" id="SSF110997">
    <property type="entry name" value="Sporulation related repeat"/>
    <property type="match status" value="1"/>
</dbReference>
<keyword evidence="1 7" id="KW-0732">Signal</keyword>
<dbReference type="InterPro" id="IPR034718">
    <property type="entry name" value="RlpA"/>
</dbReference>
<dbReference type="GO" id="GO:0005886">
    <property type="term" value="C:plasma membrane"/>
    <property type="evidence" value="ECO:0007669"/>
    <property type="project" value="UniProtKB-SubCell"/>
</dbReference>
<reference evidence="9 10" key="1">
    <citation type="submission" date="2020-08" db="EMBL/GenBank/DDBJ databases">
        <title>Genomic Encyclopedia of Type Strains, Phase IV (KMG-IV): sequencing the most valuable type-strain genomes for metagenomic binning, comparative biology and taxonomic classification.</title>
        <authorList>
            <person name="Goeker M."/>
        </authorList>
    </citation>
    <scope>NUCLEOTIDE SEQUENCE [LARGE SCALE GENOMIC DNA]</scope>
    <source>
        <strain evidence="9 10">DSM 25897</strain>
    </source>
</reference>
<comment type="caution">
    <text evidence="9">The sequence shown here is derived from an EMBL/GenBank/DDBJ whole genome shotgun (WGS) entry which is preliminary data.</text>
</comment>
<dbReference type="Pfam" id="PF03330">
    <property type="entry name" value="DPBB_1"/>
    <property type="match status" value="1"/>
</dbReference>
<evidence type="ECO:0000256" key="7">
    <source>
        <dbReference type="SAM" id="SignalP"/>
    </source>
</evidence>
<dbReference type="PANTHER" id="PTHR34183">
    <property type="entry name" value="ENDOLYTIC PEPTIDOGLYCAN TRANSGLYCOSYLASE RLPA"/>
    <property type="match status" value="1"/>
</dbReference>
<dbReference type="GO" id="GO:0042834">
    <property type="term" value="F:peptidoglycan binding"/>
    <property type="evidence" value="ECO:0007669"/>
    <property type="project" value="InterPro"/>
</dbReference>
<evidence type="ECO:0000256" key="1">
    <source>
        <dbReference type="ARBA" id="ARBA00022729"/>
    </source>
</evidence>
<dbReference type="EMBL" id="JACHHX010000003">
    <property type="protein sequence ID" value="MBB5014641.1"/>
    <property type="molecule type" value="Genomic_DNA"/>
</dbReference>
<dbReference type="SUPFAM" id="SSF50685">
    <property type="entry name" value="Barwin-like endoglucanases"/>
    <property type="match status" value="1"/>
</dbReference>
<dbReference type="EC" id="4.2.2.-" evidence="4"/>
<dbReference type="Gene3D" id="3.30.70.1070">
    <property type="entry name" value="Sporulation related repeat"/>
    <property type="match status" value="1"/>
</dbReference>
<keyword evidence="4" id="KW-1003">Cell membrane</keyword>
<dbReference type="AlphaFoldDB" id="A0A7W7V947"/>
<dbReference type="InterPro" id="IPR007730">
    <property type="entry name" value="SPOR-like_dom"/>
</dbReference>
<evidence type="ECO:0000256" key="3">
    <source>
        <dbReference type="ARBA" id="ARBA00023316"/>
    </source>
</evidence>
<keyword evidence="4" id="KW-0564">Palmitate</keyword>
<dbReference type="NCBIfam" id="TIGR00413">
    <property type="entry name" value="rlpA"/>
    <property type="match status" value="1"/>
</dbReference>
<feature type="region of interest" description="Disordered" evidence="6">
    <location>
        <begin position="58"/>
        <end position="95"/>
    </location>
</feature>
<evidence type="ECO:0000313" key="9">
    <source>
        <dbReference type="EMBL" id="MBB5014641.1"/>
    </source>
</evidence>
<dbReference type="InterPro" id="IPR036680">
    <property type="entry name" value="SPOR-like_sf"/>
</dbReference>
<feature type="signal peptide" evidence="7">
    <location>
        <begin position="1"/>
        <end position="20"/>
    </location>
</feature>
<evidence type="ECO:0000259" key="8">
    <source>
        <dbReference type="PROSITE" id="PS51724"/>
    </source>
</evidence>
<sequence>MSARLALIALSLLLAACARAPKKPSAPPVASAPLATPLGEASGDDPCAVIYEHSEADYTPGGLYRPGQRDSGPARPPDLSRIPEPVPRAEPRARYGNRSPYTVLGKTYHVMEDARGYVERGIASWYGQKFHGRPTSSLEPYDMCQFTAAHKTLPLPSYVRVTNLENGRSIIVRVNDRGPFHEGRIIDLSYVAALKLGVHAKGTAPVEVRAIDPDDVAASAASVKARPARSSTRRVVRERATRGSETVAASRWLQVGSFGERDNAQRLAARLESAGIGPVELRPAEVDGRRVWRVRVGPVSAAEAEALGARLRDLGMGSPRLLSE</sequence>
<dbReference type="InterPro" id="IPR009009">
    <property type="entry name" value="RlpA-like_DPBB"/>
</dbReference>
<comment type="similarity">
    <text evidence="4 5">Belongs to the RlpA family.</text>
</comment>
<gene>
    <name evidence="4" type="primary">rlpA</name>
    <name evidence="9" type="ORF">HNQ58_000517</name>
</gene>
<dbReference type="GO" id="GO:0071555">
    <property type="term" value="P:cell wall organization"/>
    <property type="evidence" value="ECO:0007669"/>
    <property type="project" value="UniProtKB-KW"/>
</dbReference>
<dbReference type="HAMAP" id="MF_02071">
    <property type="entry name" value="RlpA"/>
    <property type="match status" value="1"/>
</dbReference>
<accession>A0A7W7V947</accession>
<dbReference type="InterPro" id="IPR012997">
    <property type="entry name" value="RplA"/>
</dbReference>
<dbReference type="GO" id="GO:0000270">
    <property type="term" value="P:peptidoglycan metabolic process"/>
    <property type="evidence" value="ECO:0007669"/>
    <property type="project" value="UniProtKB-UniRule"/>
</dbReference>
<dbReference type="Proteomes" id="UP000519004">
    <property type="component" value="Unassembled WGS sequence"/>
</dbReference>
<evidence type="ECO:0000256" key="2">
    <source>
        <dbReference type="ARBA" id="ARBA00023239"/>
    </source>
</evidence>
<dbReference type="CDD" id="cd22268">
    <property type="entry name" value="DPBB_RlpA-like"/>
    <property type="match status" value="1"/>
</dbReference>
<feature type="domain" description="SPOR" evidence="8">
    <location>
        <begin position="245"/>
        <end position="324"/>
    </location>
</feature>
<dbReference type="FunFam" id="2.40.40.10:FF:000003">
    <property type="entry name" value="Endolytic peptidoglycan transglycosylase RlpA"/>
    <property type="match status" value="1"/>
</dbReference>
<dbReference type="PROSITE" id="PS51257">
    <property type="entry name" value="PROKAR_LIPOPROTEIN"/>
    <property type="match status" value="1"/>
</dbReference>
<dbReference type="GO" id="GO:0008932">
    <property type="term" value="F:lytic endotransglycosylase activity"/>
    <property type="evidence" value="ECO:0007669"/>
    <property type="project" value="UniProtKB-UniRule"/>
</dbReference>
<evidence type="ECO:0000256" key="4">
    <source>
        <dbReference type="HAMAP-Rule" id="MF_02071"/>
    </source>
</evidence>
<dbReference type="Pfam" id="PF05036">
    <property type="entry name" value="SPOR"/>
    <property type="match status" value="1"/>
</dbReference>
<keyword evidence="3 4" id="KW-0961">Cell wall biogenesis/degradation</keyword>
<evidence type="ECO:0000256" key="6">
    <source>
        <dbReference type="SAM" id="MobiDB-lite"/>
    </source>
</evidence>
<name>A0A7W7V947_9GAMM</name>
<dbReference type="InterPro" id="IPR036908">
    <property type="entry name" value="RlpA-like_sf"/>
</dbReference>
<proteinExistence type="inferred from homology"/>
<evidence type="ECO:0000256" key="5">
    <source>
        <dbReference type="RuleBase" id="RU003495"/>
    </source>
</evidence>
<dbReference type="Gene3D" id="2.40.40.10">
    <property type="entry name" value="RlpA-like domain"/>
    <property type="match status" value="1"/>
</dbReference>